<dbReference type="PANTHER" id="PTHR23028">
    <property type="entry name" value="ACETYLTRANSFERASE"/>
    <property type="match status" value="1"/>
</dbReference>
<dbReference type="PANTHER" id="PTHR23028:SF131">
    <property type="entry name" value="BLR2367 PROTEIN"/>
    <property type="match status" value="1"/>
</dbReference>
<evidence type="ECO:0000313" key="4">
    <source>
        <dbReference type="EMBL" id="GAA4968218.1"/>
    </source>
</evidence>
<feature type="transmembrane region" description="Helical" evidence="2">
    <location>
        <begin position="219"/>
        <end position="239"/>
    </location>
</feature>
<feature type="domain" description="Acyltransferase 3" evidence="3">
    <location>
        <begin position="33"/>
        <end position="347"/>
    </location>
</feature>
<feature type="transmembrane region" description="Helical" evidence="2">
    <location>
        <begin position="182"/>
        <end position="199"/>
    </location>
</feature>
<protein>
    <recommendedName>
        <fullName evidence="3">Acyltransferase 3 domain-containing protein</fullName>
    </recommendedName>
</protein>
<keyword evidence="2" id="KW-0472">Membrane</keyword>
<gene>
    <name evidence="4" type="ORF">GCM10023205_36630</name>
</gene>
<sequence>MFVPVPVSGVRAGSGAASGGGTASRAASGRRLSWDVVRVAALLLVVWFHSTWQAPLWHAELAPRTFALGYPVGASLLLVVSGYFAAAAVRRQEPWRWWWGRLFRLLPAFWAAVLLTAFLSWEAAPVGWWVPAWSDVGANVLMLWQWKPQLYPYVDASHWTIPIQLVAFTGVLAVCRRPWRRVPGVALLWAALVFEVALWPERVYGGSEPFRMFYDGLGWYRMHLFVAGVAVYAVASGRIGRAHGALLVVACVAAHQLQVLDATTTVGVAAGLLVIVAAAVGPDWDGVVPSAAQPVIRWLAGISYGVYLTHQTLGDIVMRHLQDAGFGPFAQTVGMLATGVLFGWLVTVAVERPAYRALCRLRDRWTGVRAVRADGSAGTGRAAASAGVAPVAVTLVEPAGPVAAVTLVKPVRSAAAVEVVKPVRLVKPGETAGSVKLVKPARSAESARRLELSGRRESP</sequence>
<feature type="transmembrane region" description="Helical" evidence="2">
    <location>
        <begin position="329"/>
        <end position="350"/>
    </location>
</feature>
<dbReference type="InterPro" id="IPR050879">
    <property type="entry name" value="Acyltransferase_3"/>
</dbReference>
<feature type="transmembrane region" description="Helical" evidence="2">
    <location>
        <begin position="156"/>
        <end position="175"/>
    </location>
</feature>
<feature type="transmembrane region" description="Helical" evidence="2">
    <location>
        <begin position="102"/>
        <end position="121"/>
    </location>
</feature>
<comment type="caution">
    <text evidence="4">The sequence shown here is derived from an EMBL/GenBank/DDBJ whole genome shotgun (WGS) entry which is preliminary data.</text>
</comment>
<dbReference type="Proteomes" id="UP001500466">
    <property type="component" value="Unassembled WGS sequence"/>
</dbReference>
<dbReference type="InterPro" id="IPR002656">
    <property type="entry name" value="Acyl_transf_3_dom"/>
</dbReference>
<evidence type="ECO:0000313" key="5">
    <source>
        <dbReference type="Proteomes" id="UP001500466"/>
    </source>
</evidence>
<feature type="region of interest" description="Disordered" evidence="1">
    <location>
        <begin position="1"/>
        <end position="25"/>
    </location>
</feature>
<dbReference type="Pfam" id="PF01757">
    <property type="entry name" value="Acyl_transf_3"/>
    <property type="match status" value="1"/>
</dbReference>
<proteinExistence type="predicted"/>
<keyword evidence="2" id="KW-1133">Transmembrane helix</keyword>
<keyword evidence="5" id="KW-1185">Reference proteome</keyword>
<accession>A0ABP9HDE7</accession>
<feature type="transmembrane region" description="Helical" evidence="2">
    <location>
        <begin position="70"/>
        <end position="90"/>
    </location>
</feature>
<evidence type="ECO:0000256" key="2">
    <source>
        <dbReference type="SAM" id="Phobius"/>
    </source>
</evidence>
<reference evidence="5" key="1">
    <citation type="journal article" date="2019" name="Int. J. Syst. Evol. Microbiol.">
        <title>The Global Catalogue of Microorganisms (GCM) 10K type strain sequencing project: providing services to taxonomists for standard genome sequencing and annotation.</title>
        <authorList>
            <consortium name="The Broad Institute Genomics Platform"/>
            <consortium name="The Broad Institute Genome Sequencing Center for Infectious Disease"/>
            <person name="Wu L."/>
            <person name="Ma J."/>
        </authorList>
    </citation>
    <scope>NUCLEOTIDE SEQUENCE [LARGE SCALE GENOMIC DNA]</scope>
    <source>
        <strain evidence="5">JCM 17986</strain>
    </source>
</reference>
<keyword evidence="2" id="KW-0812">Transmembrane</keyword>
<evidence type="ECO:0000259" key="3">
    <source>
        <dbReference type="Pfam" id="PF01757"/>
    </source>
</evidence>
<name>A0ABP9HDE7_9ACTN</name>
<evidence type="ECO:0000256" key="1">
    <source>
        <dbReference type="SAM" id="MobiDB-lite"/>
    </source>
</evidence>
<feature type="transmembrane region" description="Helical" evidence="2">
    <location>
        <begin position="259"/>
        <end position="280"/>
    </location>
</feature>
<dbReference type="EMBL" id="BAABHS010000012">
    <property type="protein sequence ID" value="GAA4968218.1"/>
    <property type="molecule type" value="Genomic_DNA"/>
</dbReference>
<organism evidence="4 5">
    <name type="scientific">Yinghuangia aomiensis</name>
    <dbReference type="NCBI Taxonomy" id="676205"/>
    <lineage>
        <taxon>Bacteria</taxon>
        <taxon>Bacillati</taxon>
        <taxon>Actinomycetota</taxon>
        <taxon>Actinomycetes</taxon>
        <taxon>Kitasatosporales</taxon>
        <taxon>Streptomycetaceae</taxon>
        <taxon>Yinghuangia</taxon>
    </lineage>
</organism>